<evidence type="ECO:0000313" key="1">
    <source>
        <dbReference type="EMBL" id="KAJ8008037.1"/>
    </source>
</evidence>
<name>A0ACC2GWZ3_DALPE</name>
<protein>
    <submittedName>
        <fullName evidence="1">Uncharacterized protein</fullName>
    </submittedName>
</protein>
<dbReference type="Proteomes" id="UP001157502">
    <property type="component" value="Chromosome 8"/>
</dbReference>
<comment type="caution">
    <text evidence="1">The sequence shown here is derived from an EMBL/GenBank/DDBJ whole genome shotgun (WGS) entry which is preliminary data.</text>
</comment>
<evidence type="ECO:0000313" key="2">
    <source>
        <dbReference type="Proteomes" id="UP001157502"/>
    </source>
</evidence>
<proteinExistence type="predicted"/>
<dbReference type="EMBL" id="CM055735">
    <property type="protein sequence ID" value="KAJ8008037.1"/>
    <property type="molecule type" value="Genomic_DNA"/>
</dbReference>
<keyword evidence="2" id="KW-1185">Reference proteome</keyword>
<organism evidence="1 2">
    <name type="scientific">Dallia pectoralis</name>
    <name type="common">Alaska blackfish</name>
    <dbReference type="NCBI Taxonomy" id="75939"/>
    <lineage>
        <taxon>Eukaryota</taxon>
        <taxon>Metazoa</taxon>
        <taxon>Chordata</taxon>
        <taxon>Craniata</taxon>
        <taxon>Vertebrata</taxon>
        <taxon>Euteleostomi</taxon>
        <taxon>Actinopterygii</taxon>
        <taxon>Neopterygii</taxon>
        <taxon>Teleostei</taxon>
        <taxon>Protacanthopterygii</taxon>
        <taxon>Esociformes</taxon>
        <taxon>Umbridae</taxon>
        <taxon>Dallia</taxon>
    </lineage>
</organism>
<accession>A0ACC2GWZ3</accession>
<reference evidence="1" key="1">
    <citation type="submission" date="2021-05" db="EMBL/GenBank/DDBJ databases">
        <authorList>
            <person name="Pan Q."/>
            <person name="Jouanno E."/>
            <person name="Zahm M."/>
            <person name="Klopp C."/>
            <person name="Cabau C."/>
            <person name="Louis A."/>
            <person name="Berthelot C."/>
            <person name="Parey E."/>
            <person name="Roest Crollius H."/>
            <person name="Montfort J."/>
            <person name="Robinson-Rechavi M."/>
            <person name="Bouchez O."/>
            <person name="Lampietro C."/>
            <person name="Lopez Roques C."/>
            <person name="Donnadieu C."/>
            <person name="Postlethwait J."/>
            <person name="Bobe J."/>
            <person name="Dillon D."/>
            <person name="Chandos A."/>
            <person name="von Hippel F."/>
            <person name="Guiguen Y."/>
        </authorList>
    </citation>
    <scope>NUCLEOTIDE SEQUENCE</scope>
    <source>
        <strain evidence="1">YG-Jan2019</strain>
    </source>
</reference>
<gene>
    <name evidence="1" type="ORF">DPEC_G00100580</name>
</gene>
<sequence length="171" mass="18630">MVYHGRLRPCQQLAVPSRRRLLPAQQMDIVFGLINESARDTPSTINPKSANRGILLYSPPNFVVMASSRQGSSPNGTIRPSFNLPHPPPPWGTCSCNSHPTDAVNIPSASETASLIFRGEYGWHSIPELTEGSSSATPSSIERSLGTPQVPSQFFLPLILFPPMRLVAAQR</sequence>